<dbReference type="FunFam" id="3.40.50.11860:FF:000001">
    <property type="entry name" value="2-(3-amino-3-carboxypropyl)histidine synthase subunit 2"/>
    <property type="match status" value="1"/>
</dbReference>
<dbReference type="InterPro" id="IPR010014">
    <property type="entry name" value="DHP2"/>
</dbReference>
<dbReference type="GO" id="GO:0005737">
    <property type="term" value="C:cytoplasm"/>
    <property type="evidence" value="ECO:0007669"/>
    <property type="project" value="UniProtKB-SubCell"/>
</dbReference>
<keyword evidence="7 10" id="KW-0411">Iron-sulfur</keyword>
<dbReference type="Gene3D" id="3.40.50.11860">
    <property type="entry name" value="Diphthamide synthesis DPH1/DPH2 domain 3"/>
    <property type="match status" value="1"/>
</dbReference>
<comment type="cofactor">
    <cofactor evidence="1">
        <name>[4Fe-4S] cluster</name>
        <dbReference type="ChEBI" id="CHEBI:49883"/>
    </cofactor>
</comment>
<dbReference type="Pfam" id="PF01866">
    <property type="entry name" value="Diphthamide_syn"/>
    <property type="match status" value="1"/>
</dbReference>
<evidence type="ECO:0000256" key="7">
    <source>
        <dbReference type="ARBA" id="ARBA00023014"/>
    </source>
</evidence>
<dbReference type="GO" id="GO:0017183">
    <property type="term" value="P:protein histidyl modification to diphthamide"/>
    <property type="evidence" value="ECO:0000318"/>
    <property type="project" value="GO_Central"/>
</dbReference>
<dbReference type="InterPro" id="IPR016435">
    <property type="entry name" value="DPH1/DPH2"/>
</dbReference>
<dbReference type="SFLD" id="SFLDG01121">
    <property type="entry name" value="Diphthamide_biosynthesis"/>
    <property type="match status" value="1"/>
</dbReference>
<accession>B6K5V9</accession>
<dbReference type="OMA" id="QIWNENH"/>
<dbReference type="NCBIfam" id="TIGR00322">
    <property type="entry name" value="diphth2_R"/>
    <property type="match status" value="1"/>
</dbReference>
<dbReference type="UniPathway" id="UPA00559"/>
<evidence type="ECO:0000313" key="14">
    <source>
        <dbReference type="Proteomes" id="UP000001744"/>
    </source>
</evidence>
<feature type="region of interest" description="Disordered" evidence="11">
    <location>
        <begin position="387"/>
        <end position="409"/>
    </location>
</feature>
<comment type="pathway">
    <text evidence="2 10">Protein modification; peptidyl-diphthamide biosynthesis.</text>
</comment>
<dbReference type="SFLD" id="SFLDS00032">
    <property type="entry name" value="Radical_SAM_3-amino-3-carboxyp"/>
    <property type="match status" value="1"/>
</dbReference>
<dbReference type="FunFam" id="3.40.50.11840:FF:000002">
    <property type="entry name" value="2-(3-amino-3-carboxypropyl)histidine synthase subunit 2"/>
    <property type="match status" value="1"/>
</dbReference>
<dbReference type="NCBIfam" id="TIGR00272">
    <property type="entry name" value="DPH2"/>
    <property type="match status" value="1"/>
</dbReference>
<keyword evidence="5 10" id="KW-0479">Metal-binding</keyword>
<dbReference type="EMBL" id="KE651167">
    <property type="protein sequence ID" value="EEB08913.1"/>
    <property type="molecule type" value="Genomic_DNA"/>
</dbReference>
<dbReference type="PANTHER" id="PTHR10762:SF2">
    <property type="entry name" value="2-(3-AMINO-3-CARBOXYPROPYL)HISTIDINE SYNTHASE SUBUNIT 2"/>
    <property type="match status" value="1"/>
</dbReference>
<dbReference type="OrthoDB" id="449241at2759"/>
<dbReference type="VEuPathDB" id="FungiDB:SJAG_04085"/>
<dbReference type="RefSeq" id="XP_002175206.1">
    <property type="nucleotide sequence ID" value="XM_002175170.2"/>
</dbReference>
<dbReference type="JaponicusDB" id="SJAG_04085">
    <property type="gene designation" value="dph2"/>
</dbReference>
<evidence type="ECO:0000256" key="4">
    <source>
        <dbReference type="ARBA" id="ARBA00021914"/>
    </source>
</evidence>
<dbReference type="STRING" id="402676.B6K5V9"/>
<evidence type="ECO:0000256" key="11">
    <source>
        <dbReference type="SAM" id="MobiDB-lite"/>
    </source>
</evidence>
<reference evidence="12 14" key="1">
    <citation type="journal article" date="2011" name="Science">
        <title>Comparative functional genomics of the fission yeasts.</title>
        <authorList>
            <person name="Rhind N."/>
            <person name="Chen Z."/>
            <person name="Yassour M."/>
            <person name="Thompson D.A."/>
            <person name="Haas B.J."/>
            <person name="Habib N."/>
            <person name="Wapinski I."/>
            <person name="Roy S."/>
            <person name="Lin M.F."/>
            <person name="Heiman D.I."/>
            <person name="Young S.K."/>
            <person name="Furuya K."/>
            <person name="Guo Y."/>
            <person name="Pidoux A."/>
            <person name="Chen H.M."/>
            <person name="Robbertse B."/>
            <person name="Goldberg J.M."/>
            <person name="Aoki K."/>
            <person name="Bayne E.H."/>
            <person name="Berlin A.M."/>
            <person name="Desjardins C.A."/>
            <person name="Dobbs E."/>
            <person name="Dukaj L."/>
            <person name="Fan L."/>
            <person name="FitzGerald M.G."/>
            <person name="French C."/>
            <person name="Gujja S."/>
            <person name="Hansen K."/>
            <person name="Keifenheim D."/>
            <person name="Levin J.Z."/>
            <person name="Mosher R.A."/>
            <person name="Mueller C.A."/>
            <person name="Pfiffner J."/>
            <person name="Priest M."/>
            <person name="Russ C."/>
            <person name="Smialowska A."/>
            <person name="Swoboda P."/>
            <person name="Sykes S.M."/>
            <person name="Vaughn M."/>
            <person name="Vengrova S."/>
            <person name="Yoder R."/>
            <person name="Zeng Q."/>
            <person name="Allshire R."/>
            <person name="Baulcombe D."/>
            <person name="Birren B.W."/>
            <person name="Brown W."/>
            <person name="Ekwall K."/>
            <person name="Kellis M."/>
            <person name="Leatherwood J."/>
            <person name="Levin H."/>
            <person name="Margalit H."/>
            <person name="Martienssen R."/>
            <person name="Nieduszynski C.A."/>
            <person name="Spatafora J.W."/>
            <person name="Friedman N."/>
            <person name="Dalgaard J.Z."/>
            <person name="Baumann P."/>
            <person name="Niki H."/>
            <person name="Regev A."/>
            <person name="Nusbaum C."/>
        </authorList>
    </citation>
    <scope>NUCLEOTIDE SEQUENCE [LARGE SCALE GENOMIC DNA]</scope>
    <source>
        <strain evidence="14">yFS275 / FY16936</strain>
    </source>
</reference>
<comment type="similarity">
    <text evidence="3 10">Belongs to the DPH1/DPH2 family. DPH2 subfamily.</text>
</comment>
<dbReference type="Proteomes" id="UP000001744">
    <property type="component" value="Unassembled WGS sequence"/>
</dbReference>
<evidence type="ECO:0000256" key="6">
    <source>
        <dbReference type="ARBA" id="ARBA00023004"/>
    </source>
</evidence>
<dbReference type="eggNOG" id="KOG2648">
    <property type="taxonomic scope" value="Eukaryota"/>
</dbReference>
<keyword evidence="6 10" id="KW-0408">Iron</keyword>
<evidence type="ECO:0000256" key="1">
    <source>
        <dbReference type="ARBA" id="ARBA00001966"/>
    </source>
</evidence>
<dbReference type="PANTHER" id="PTHR10762">
    <property type="entry name" value="DIPHTHAMIDE BIOSYNTHESIS PROTEIN"/>
    <property type="match status" value="1"/>
</dbReference>
<keyword evidence="10" id="KW-0963">Cytoplasm</keyword>
<evidence type="ECO:0000256" key="9">
    <source>
        <dbReference type="ARBA" id="ARBA00054092"/>
    </source>
</evidence>
<dbReference type="GO" id="GO:0046872">
    <property type="term" value="F:metal ion binding"/>
    <property type="evidence" value="ECO:0007669"/>
    <property type="project" value="UniProtKB-KW"/>
</dbReference>
<comment type="subunit">
    <text evidence="8">Component of the 2-(3-amino-3-carboxypropyl)histidine synthase complex composed of DPH1, DPH2, DPH3 and a NADH-dependent reductase, predominantly CBR1.</text>
</comment>
<evidence type="ECO:0000256" key="8">
    <source>
        <dbReference type="ARBA" id="ARBA00034128"/>
    </source>
</evidence>
<name>B6K5V9_SCHJY</name>
<keyword evidence="14" id="KW-1185">Reference proteome</keyword>
<dbReference type="HOGENOM" id="CLU_015210_1_0_1"/>
<evidence type="ECO:0000256" key="5">
    <source>
        <dbReference type="ARBA" id="ARBA00022723"/>
    </source>
</evidence>
<evidence type="ECO:0000313" key="13">
    <source>
        <dbReference type="JaponicusDB" id="SJAG_04085"/>
    </source>
</evidence>
<proteinExistence type="inferred from homology"/>
<evidence type="ECO:0000256" key="3">
    <source>
        <dbReference type="ARBA" id="ARBA00006179"/>
    </source>
</evidence>
<organism evidence="12 14">
    <name type="scientific">Schizosaccharomyces japonicus (strain yFS275 / FY16936)</name>
    <name type="common">Fission yeast</name>
    <dbReference type="NCBI Taxonomy" id="402676"/>
    <lineage>
        <taxon>Eukaryota</taxon>
        <taxon>Fungi</taxon>
        <taxon>Dikarya</taxon>
        <taxon>Ascomycota</taxon>
        <taxon>Taphrinomycotina</taxon>
        <taxon>Schizosaccharomycetes</taxon>
        <taxon>Schizosaccharomycetales</taxon>
        <taxon>Schizosaccharomycetaceae</taxon>
        <taxon>Schizosaccharomyces</taxon>
    </lineage>
</organism>
<gene>
    <name evidence="13" type="primary">dph2</name>
    <name evidence="12" type="ORF">SJAG_04085</name>
</gene>
<comment type="function">
    <text evidence="10">Required for the first step of diphthamide biosynthesis, a post-translational modification of histidine which occurs in elongation factor 2. DPH1 and DPH2 transfer a 3-amino-3-carboxypropyl (ACP) group from S-adenosyl-L-methionine (SAM) to a histidine residue, the reaction is assisted by a reduction system comprising DPH3 and a NADH-dependent reductase. Facilitates the reduction of the catalytic iron-sulfur cluster found in the DPH1 subunit.</text>
</comment>
<dbReference type="GeneID" id="7047609"/>
<dbReference type="InterPro" id="IPR042265">
    <property type="entry name" value="DPH1/DPH2_3"/>
</dbReference>
<evidence type="ECO:0000256" key="2">
    <source>
        <dbReference type="ARBA" id="ARBA00005156"/>
    </source>
</evidence>
<sequence length="500" mass="55500">MSFELHQPVPLSNNSEDVLKTEITVEPVVIDDFVKEYEIDDTAKFINEGGYKNVALQFPDEHLQDAVKVADALSKSIDASVHVLADTNYGSCCVDEVAAEHMGADALVHYGRACLSPTTRLPVHYVLGQLKIDIEKCTEEFTKANPPTDKQPILLICDTRWFWAQSDIQNALMKAGYPTVCCAELSKGEACEEIDGIPYGLPGRRVRLPDNVDLADATLLFVGPESPTLTTVLMGYYSRVQGIYSFDPVSSRLTEESTPSGRRLRRRYALLHKCRDAGIIGIVVGTLGVKNYLTLLDRLRKLILDAGKKPYMISIGKLNAAKLANFQEIECFVIIACGENSLVDSRDFYQPVVSPYELVLALSPELIWKNEWITDFERVLSLADEMYGENNSEEEEKTEKKESEEEEPHFSLMTGQFVNATPMRQHIDLSVENDSSTEQGMIKHAGMALASVNGMYSPAAAFLQKKEWRGLQSAEGEEASELYQGLSGIAKGYNGEASQK</sequence>
<protein>
    <recommendedName>
        <fullName evidence="4 10">2-(3-amino-3-carboxypropyl)histidine synthase subunit 2</fullName>
    </recommendedName>
</protein>
<dbReference type="AlphaFoldDB" id="B6K5V9"/>
<evidence type="ECO:0000256" key="10">
    <source>
        <dbReference type="RuleBase" id="RU364133"/>
    </source>
</evidence>
<dbReference type="Gene3D" id="3.40.50.11840">
    <property type="entry name" value="Diphthamide synthesis DPH1/DPH2 domain 1"/>
    <property type="match status" value="1"/>
</dbReference>
<evidence type="ECO:0000313" key="12">
    <source>
        <dbReference type="EMBL" id="EEB08913.1"/>
    </source>
</evidence>
<dbReference type="GO" id="GO:0051536">
    <property type="term" value="F:iron-sulfur cluster binding"/>
    <property type="evidence" value="ECO:0007669"/>
    <property type="project" value="UniProtKB-KW"/>
</dbReference>
<comment type="function">
    <text evidence="9">Required for the first step of diphthamide biosynthesis, a post-translational modification of histidine which occurs in elongation factor 2. DPH1 and DPH2 transfer a 3-amino-3-carboxypropyl (ACP) group from S-adenosyl-L-methionine (SAM) to a histidine residue, the reaction is assisted by a reduction system comprising DPH3 and a NADH-dependent reductase, predominantly CBR1. Facilitates the reduction of the catalytic iron-sulfur cluster found in the DPH1 subunit.</text>
</comment>
<dbReference type="SFLD" id="SFLDF00408">
    <property type="entry name" value="Diphthamide_biosynthesis_famil"/>
    <property type="match status" value="1"/>
</dbReference>
<dbReference type="InterPro" id="IPR042263">
    <property type="entry name" value="DPH1/DPH2_1"/>
</dbReference>
<dbReference type="GO" id="GO:0090560">
    <property type="term" value="F:2-(3-amino-3-carboxypropyl)histidine synthase activity"/>
    <property type="evidence" value="ECO:0007669"/>
    <property type="project" value="InterPro"/>
</dbReference>
<comment type="subcellular location">
    <subcellularLocation>
        <location evidence="10">Cytoplasm</location>
    </subcellularLocation>
</comment>